<proteinExistence type="predicted"/>
<comment type="caution">
    <text evidence="2">The sequence shown here is derived from an EMBL/GenBank/DDBJ whole genome shotgun (WGS) entry which is preliminary data.</text>
</comment>
<evidence type="ECO:0000256" key="1">
    <source>
        <dbReference type="SAM" id="Phobius"/>
    </source>
</evidence>
<keyword evidence="1" id="KW-0812">Transmembrane</keyword>
<dbReference type="Proteomes" id="UP001143370">
    <property type="component" value="Unassembled WGS sequence"/>
</dbReference>
<evidence type="ECO:0000313" key="3">
    <source>
        <dbReference type="Proteomes" id="UP001143370"/>
    </source>
</evidence>
<reference evidence="2" key="1">
    <citation type="journal article" date="2014" name="Int. J. Syst. Evol. Microbiol.">
        <title>Complete genome sequence of Corynebacterium casei LMG S-19264T (=DSM 44701T), isolated from a smear-ripened cheese.</title>
        <authorList>
            <consortium name="US DOE Joint Genome Institute (JGI-PGF)"/>
            <person name="Walter F."/>
            <person name="Albersmeier A."/>
            <person name="Kalinowski J."/>
            <person name="Ruckert C."/>
        </authorList>
    </citation>
    <scope>NUCLEOTIDE SEQUENCE</scope>
    <source>
        <strain evidence="2">VKM B-2484</strain>
    </source>
</reference>
<dbReference type="AlphaFoldDB" id="A0A9W6JE19"/>
<dbReference type="EMBL" id="BSFJ01000037">
    <property type="protein sequence ID" value="GLK74294.1"/>
    <property type="molecule type" value="Genomic_DNA"/>
</dbReference>
<sequence>MKVENWIEIGAVVVTLTGVALSAIFSFWSYEEANRTRMIAQTLEQRKFETDTSMKMLEAAVSKISATMADPSPDDDAAERIWRTRKAENAALDRAQCIFIGTLIAAEKDTLPPTSEEKGASAPPYYVLRFAEAISFARAWSPDCLNHASQASGGVFRLVDQQGPDKPAPAETSLPPASTLQASWQAIIASYNATQSMCDRFAKKDVVYFSTKLSEKYKGRNVRVSKAPNNLYVVSVDAGDDRALADSLVSAIRNAAPADGTGKDAFVGKSLGWTDAADCPKNATVN</sequence>
<keyword evidence="1" id="KW-1133">Transmembrane helix</keyword>
<feature type="transmembrane region" description="Helical" evidence="1">
    <location>
        <begin position="6"/>
        <end position="28"/>
    </location>
</feature>
<keyword evidence="1" id="KW-0472">Membrane</keyword>
<name>A0A9W6JE19_9HYPH</name>
<evidence type="ECO:0000313" key="2">
    <source>
        <dbReference type="EMBL" id="GLK74294.1"/>
    </source>
</evidence>
<keyword evidence="3" id="KW-1185">Reference proteome</keyword>
<organism evidence="2 3">
    <name type="scientific">Ancylobacter dichloromethanicus</name>
    <dbReference type="NCBI Taxonomy" id="518825"/>
    <lineage>
        <taxon>Bacteria</taxon>
        <taxon>Pseudomonadati</taxon>
        <taxon>Pseudomonadota</taxon>
        <taxon>Alphaproteobacteria</taxon>
        <taxon>Hyphomicrobiales</taxon>
        <taxon>Xanthobacteraceae</taxon>
        <taxon>Ancylobacter</taxon>
    </lineage>
</organism>
<gene>
    <name evidence="2" type="ORF">GCM10017643_44120</name>
</gene>
<protein>
    <submittedName>
        <fullName evidence="2">Uncharacterized protein</fullName>
    </submittedName>
</protein>
<dbReference type="RefSeq" id="WP_213376078.1">
    <property type="nucleotide sequence ID" value="NZ_BSFJ01000037.1"/>
</dbReference>
<reference evidence="2" key="2">
    <citation type="submission" date="2023-01" db="EMBL/GenBank/DDBJ databases">
        <authorList>
            <person name="Sun Q."/>
            <person name="Evtushenko L."/>
        </authorList>
    </citation>
    <scope>NUCLEOTIDE SEQUENCE</scope>
    <source>
        <strain evidence="2">VKM B-2484</strain>
    </source>
</reference>
<accession>A0A9W6JE19</accession>